<dbReference type="PANTHER" id="PTHR43689">
    <property type="entry name" value="HYDROLASE"/>
    <property type="match status" value="1"/>
</dbReference>
<keyword evidence="1" id="KW-0812">Transmembrane</keyword>
<organism evidence="4 5">
    <name type="scientific">Sporosarcina soli</name>
    <dbReference type="NCBI Taxonomy" id="334736"/>
    <lineage>
        <taxon>Bacteria</taxon>
        <taxon>Bacillati</taxon>
        <taxon>Bacillota</taxon>
        <taxon>Bacilli</taxon>
        <taxon>Bacillales</taxon>
        <taxon>Caryophanaceae</taxon>
        <taxon>Sporosarcina</taxon>
    </lineage>
</organism>
<protein>
    <submittedName>
        <fullName evidence="4">Alpha/beta hydrolase</fullName>
    </submittedName>
</protein>
<dbReference type="SUPFAM" id="SSF53474">
    <property type="entry name" value="alpha/beta-Hydrolases"/>
    <property type="match status" value="1"/>
</dbReference>
<dbReference type="PIRSF" id="PIRSF017388">
    <property type="entry name" value="Esterase_lipase"/>
    <property type="match status" value="1"/>
</dbReference>
<evidence type="ECO:0000259" key="3">
    <source>
        <dbReference type="Pfam" id="PF12697"/>
    </source>
</evidence>
<dbReference type="Pfam" id="PF12146">
    <property type="entry name" value="Hydrolase_4"/>
    <property type="match status" value="1"/>
</dbReference>
<dbReference type="Pfam" id="PF12697">
    <property type="entry name" value="Abhydrolase_6"/>
    <property type="match status" value="1"/>
</dbReference>
<gene>
    <name evidence="4" type="ORF">ACFPRA_04100</name>
</gene>
<keyword evidence="5" id="KW-1185">Reference proteome</keyword>
<accession>A0ABW0TGN0</accession>
<proteinExistence type="predicted"/>
<reference evidence="5" key="1">
    <citation type="journal article" date="2019" name="Int. J. Syst. Evol. Microbiol.">
        <title>The Global Catalogue of Microorganisms (GCM) 10K type strain sequencing project: providing services to taxonomists for standard genome sequencing and annotation.</title>
        <authorList>
            <consortium name="The Broad Institute Genomics Platform"/>
            <consortium name="The Broad Institute Genome Sequencing Center for Infectious Disease"/>
            <person name="Wu L."/>
            <person name="Ma J."/>
        </authorList>
    </citation>
    <scope>NUCLEOTIDE SEQUENCE [LARGE SCALE GENOMIC DNA]</scope>
    <source>
        <strain evidence="5">CGMCC 4.1434</strain>
    </source>
</reference>
<evidence type="ECO:0000259" key="2">
    <source>
        <dbReference type="Pfam" id="PF12146"/>
    </source>
</evidence>
<dbReference type="RefSeq" id="WP_381431052.1">
    <property type="nucleotide sequence ID" value="NZ_JBHSNO010000003.1"/>
</dbReference>
<name>A0ABW0TGN0_9BACL</name>
<dbReference type="InterPro" id="IPR022742">
    <property type="entry name" value="Hydrolase_4"/>
</dbReference>
<dbReference type="Gene3D" id="3.40.50.1820">
    <property type="entry name" value="alpha/beta hydrolase"/>
    <property type="match status" value="1"/>
</dbReference>
<keyword evidence="4" id="KW-0378">Hydrolase</keyword>
<dbReference type="InterPro" id="IPR029058">
    <property type="entry name" value="AB_hydrolase_fold"/>
</dbReference>
<sequence>MKTGVLFIHGFTGGPFEVRPLVNYVRSKTDWLISVPTLPGHGVKLELHKASANTWLMEAELAIRKLTQQVDRVIVVGFSMGGLIAMYLALRYKVDKLVLLSAAAKYISPRILLGDLGILLTESIRKKYPPNTFYHLYDYKLTHTPFRATLEFLRIVKTVEPYYEQIQAPVCIVQGMKDGIVPFSAAEHLYKKIGSEKKVFIKSPFGKHHICYSNDCDNWFHEVLAFMQEN</sequence>
<feature type="domain" description="Serine aminopeptidase S33" evidence="2">
    <location>
        <begin position="143"/>
        <end position="210"/>
    </location>
</feature>
<dbReference type="InterPro" id="IPR000073">
    <property type="entry name" value="AB_hydrolase_1"/>
</dbReference>
<comment type="caution">
    <text evidence="4">The sequence shown here is derived from an EMBL/GenBank/DDBJ whole genome shotgun (WGS) entry which is preliminary data.</text>
</comment>
<dbReference type="PANTHER" id="PTHR43689:SF8">
    <property type="entry name" value="ALPHA_BETA-HYDROLASES SUPERFAMILY PROTEIN"/>
    <property type="match status" value="1"/>
</dbReference>
<evidence type="ECO:0000313" key="4">
    <source>
        <dbReference type="EMBL" id="MFC5588075.1"/>
    </source>
</evidence>
<dbReference type="InterPro" id="IPR012354">
    <property type="entry name" value="Esterase_lipase"/>
</dbReference>
<dbReference type="EMBL" id="JBHSNO010000003">
    <property type="protein sequence ID" value="MFC5588075.1"/>
    <property type="molecule type" value="Genomic_DNA"/>
</dbReference>
<dbReference type="Proteomes" id="UP001596109">
    <property type="component" value="Unassembled WGS sequence"/>
</dbReference>
<evidence type="ECO:0000313" key="5">
    <source>
        <dbReference type="Proteomes" id="UP001596109"/>
    </source>
</evidence>
<feature type="domain" description="AB hydrolase-1" evidence="3">
    <location>
        <begin position="5"/>
        <end position="135"/>
    </location>
</feature>
<evidence type="ECO:0000256" key="1">
    <source>
        <dbReference type="SAM" id="Phobius"/>
    </source>
</evidence>
<keyword evidence="1" id="KW-0472">Membrane</keyword>
<feature type="transmembrane region" description="Helical" evidence="1">
    <location>
        <begin position="73"/>
        <end position="90"/>
    </location>
</feature>
<keyword evidence="1" id="KW-1133">Transmembrane helix</keyword>
<dbReference type="GO" id="GO:0016787">
    <property type="term" value="F:hydrolase activity"/>
    <property type="evidence" value="ECO:0007669"/>
    <property type="project" value="UniProtKB-KW"/>
</dbReference>